<organism evidence="3 4">
    <name type="scientific">Schistosoma mekongi</name>
    <name type="common">Parasitic worm</name>
    <dbReference type="NCBI Taxonomy" id="38744"/>
    <lineage>
        <taxon>Eukaryota</taxon>
        <taxon>Metazoa</taxon>
        <taxon>Spiralia</taxon>
        <taxon>Lophotrochozoa</taxon>
        <taxon>Platyhelminthes</taxon>
        <taxon>Trematoda</taxon>
        <taxon>Digenea</taxon>
        <taxon>Strigeidida</taxon>
        <taxon>Schistosomatoidea</taxon>
        <taxon>Schistosomatidae</taxon>
        <taxon>Schistosoma</taxon>
    </lineage>
</organism>
<evidence type="ECO:0000259" key="1">
    <source>
        <dbReference type="Pfam" id="PF15627"/>
    </source>
</evidence>
<comment type="caution">
    <text evidence="3">The sequence shown here is derived from an EMBL/GenBank/DDBJ whole genome shotgun (WGS) entry which is preliminary data.</text>
</comment>
<reference evidence="3" key="1">
    <citation type="submission" date="2022-04" db="EMBL/GenBank/DDBJ databases">
        <authorList>
            <person name="Xu L."/>
            <person name="Lv Z."/>
        </authorList>
    </citation>
    <scope>NUCLEOTIDE SEQUENCE</scope>
    <source>
        <strain evidence="3">LV_2022a</strain>
    </source>
</reference>
<gene>
    <name evidence="3" type="ORF">MN116_002852</name>
</gene>
<proteinExistence type="predicted"/>
<name>A0AAE1ZH35_SCHME</name>
<dbReference type="PANTHER" id="PTHR46436:SF1">
    <property type="entry name" value="CENTROSOMAL PROTEIN OF 76 KDA"/>
    <property type="match status" value="1"/>
</dbReference>
<protein>
    <recommendedName>
        <fullName evidence="5">Centrosomal protein of 76 kDa</fullName>
    </recommendedName>
</protein>
<dbReference type="Pfam" id="PF24656">
    <property type="entry name" value="CEPT76_peptidase"/>
    <property type="match status" value="1"/>
</dbReference>
<evidence type="ECO:0000259" key="2">
    <source>
        <dbReference type="Pfam" id="PF24656"/>
    </source>
</evidence>
<reference evidence="3" key="2">
    <citation type="journal article" date="2023" name="Infect Dis Poverty">
        <title>Chromosome-scale genome of the human blood fluke Schistosoma mekongi and its implications for public health.</title>
        <authorList>
            <person name="Zhou M."/>
            <person name="Xu L."/>
            <person name="Xu D."/>
            <person name="Chen W."/>
            <person name="Khan J."/>
            <person name="Hu Y."/>
            <person name="Huang H."/>
            <person name="Wei H."/>
            <person name="Zhang Y."/>
            <person name="Chusongsang P."/>
            <person name="Tanasarnprasert K."/>
            <person name="Hu X."/>
            <person name="Limpanont Y."/>
            <person name="Lv Z."/>
        </authorList>
    </citation>
    <scope>NUCLEOTIDE SEQUENCE</scope>
    <source>
        <strain evidence="3">LV_2022a</strain>
    </source>
</reference>
<dbReference type="InterPro" id="IPR052299">
    <property type="entry name" value="CEP76"/>
</dbReference>
<dbReference type="Proteomes" id="UP001292079">
    <property type="component" value="Unassembled WGS sequence"/>
</dbReference>
<evidence type="ECO:0000313" key="3">
    <source>
        <dbReference type="EMBL" id="KAK4473488.1"/>
    </source>
</evidence>
<keyword evidence="4" id="KW-1185">Reference proteome</keyword>
<sequence length="624" mass="71393">MADWHSLIDEALSDEEIVNEIKSSIRITNYNPSSVSKSQLLEILRSKGVIDTLISKIKSKERSTISQNIHNGLLATFEDINTYILRNMNASLVLVVEILKGRAFTSHLQTYEDVHDDEFNCPNVSFQLHIAYKDHRFSSKVFQCTAEPVINQYFCFEIISNYTNKENDTIFEKLLVDKPVSLVQIVIISTSLVTGRRSLIASTYFDWRPYFLGSSKCNEVNSNHWTTNASIELKSTDPNCNVSAGILDLRLSLICTKKSVNTNLSHPLDQPINSNMSGVINCQPSKLKHLSPSLVQAHFHLESIRSNERENSFTNYVRQWWRELTQLREGFFSNRLIKIFATDENGNTQFVCNFVNPLSVSHILETPYTAARFVSSIPYEPFCSIGNEIKERWYSGLAFVSSNCGDIADHANLLCSLLLGYGLEAYVALGTGQFNMNKQLMTTSSYLCAWVVVCSDDYHRITFWDCITGHRYIHTISCCEQNLYSSPFYSVGCLYNDNSFYANIQPTDKVVNCSFNLKVGSDHQPIQMSMYDVYSLFLNSSDILLYYLQIKYLLNRISVGIFHSWFQELVIVFRHMVLNKMSIIISIISAARSWYLILSNIITIRRLCTLVQSIKFLQTWISFT</sequence>
<accession>A0AAE1ZH35</accession>
<dbReference type="InterPro" id="IPR028926">
    <property type="entry name" value="CEP76-C2"/>
</dbReference>
<evidence type="ECO:0000313" key="4">
    <source>
        <dbReference type="Proteomes" id="UP001292079"/>
    </source>
</evidence>
<feature type="domain" description="CEP76 C2" evidence="1">
    <location>
        <begin position="93"/>
        <end position="257"/>
    </location>
</feature>
<dbReference type="Pfam" id="PF15627">
    <property type="entry name" value="CEP76-C2"/>
    <property type="match status" value="1"/>
</dbReference>
<dbReference type="EMBL" id="JALJAT010000002">
    <property type="protein sequence ID" value="KAK4473488.1"/>
    <property type="molecule type" value="Genomic_DNA"/>
</dbReference>
<dbReference type="AlphaFoldDB" id="A0AAE1ZH35"/>
<dbReference type="InterPro" id="IPR056290">
    <property type="entry name" value="CEPT76/DRC7_peptidase-like_dom"/>
</dbReference>
<evidence type="ECO:0008006" key="5">
    <source>
        <dbReference type="Google" id="ProtNLM"/>
    </source>
</evidence>
<dbReference type="PANTHER" id="PTHR46436">
    <property type="entry name" value="CENTROSOMAL PROTEIN OF 76 KDA"/>
    <property type="match status" value="1"/>
</dbReference>
<feature type="domain" description="CEP76/DRC7 peptidase-like" evidence="2">
    <location>
        <begin position="392"/>
        <end position="523"/>
    </location>
</feature>